<dbReference type="InterPro" id="IPR049728">
    <property type="entry name" value="BA3454-like"/>
</dbReference>
<dbReference type="RefSeq" id="WP_095307402.1">
    <property type="nucleotide sequence ID" value="NZ_JAMAWL010000005.1"/>
</dbReference>
<dbReference type="EMBL" id="QWEH01000004">
    <property type="protein sequence ID" value="RHW32872.1"/>
    <property type="molecule type" value="Genomic_DNA"/>
</dbReference>
<protein>
    <submittedName>
        <fullName evidence="1">BA3454 family stress response protein</fullName>
    </submittedName>
</protein>
<organism evidence="1 2">
    <name type="scientific">Oceanobacillus profundus</name>
    <dbReference type="NCBI Taxonomy" id="372463"/>
    <lineage>
        <taxon>Bacteria</taxon>
        <taxon>Bacillati</taxon>
        <taxon>Bacillota</taxon>
        <taxon>Bacilli</taxon>
        <taxon>Bacillales</taxon>
        <taxon>Bacillaceae</taxon>
        <taxon>Oceanobacillus</taxon>
    </lineage>
</organism>
<sequence>MIQINLTIDYDGKLYNTNVITTNDTSDEEILQIAISQIEQQWKE</sequence>
<reference evidence="1 2" key="1">
    <citation type="journal article" date="2007" name="Int. J. Syst. Evol. Microbiol.">
        <title>Oceanobacillus profundus sp. nov., isolated from a deep-sea sediment core.</title>
        <authorList>
            <person name="Kim Y.G."/>
            <person name="Choi D.H."/>
            <person name="Hyun S."/>
            <person name="Cho B.C."/>
        </authorList>
    </citation>
    <scope>NUCLEOTIDE SEQUENCE [LARGE SCALE GENOMIC DNA]</scope>
    <source>
        <strain evidence="1 2">DSM 18246</strain>
    </source>
</reference>
<evidence type="ECO:0000313" key="2">
    <source>
        <dbReference type="Proteomes" id="UP000285456"/>
    </source>
</evidence>
<dbReference type="OrthoDB" id="2721802at2"/>
<dbReference type="Proteomes" id="UP000285456">
    <property type="component" value="Unassembled WGS sequence"/>
</dbReference>
<dbReference type="NCBIfam" id="NF033491">
    <property type="entry name" value="BA3454_fam"/>
    <property type="match status" value="1"/>
</dbReference>
<name>A0A417YIQ2_9BACI</name>
<comment type="caution">
    <text evidence="1">The sequence shown here is derived from an EMBL/GenBank/DDBJ whole genome shotgun (WGS) entry which is preliminary data.</text>
</comment>
<evidence type="ECO:0000313" key="1">
    <source>
        <dbReference type="EMBL" id="RHW32872.1"/>
    </source>
</evidence>
<keyword evidence="2" id="KW-1185">Reference proteome</keyword>
<accession>A0A417YIQ2</accession>
<dbReference type="AlphaFoldDB" id="A0A417YIQ2"/>
<gene>
    <name evidence="1" type="ORF">D1B32_07435</name>
</gene>
<proteinExistence type="predicted"/>